<evidence type="ECO:0000256" key="3">
    <source>
        <dbReference type="ARBA" id="ARBA00023163"/>
    </source>
</evidence>
<keyword evidence="1" id="KW-0805">Transcription regulation</keyword>
<evidence type="ECO:0000256" key="1">
    <source>
        <dbReference type="ARBA" id="ARBA00023015"/>
    </source>
</evidence>
<keyword evidence="7" id="KW-1185">Reference proteome</keyword>
<keyword evidence="2" id="KW-0238">DNA-binding</keyword>
<dbReference type="PANTHER" id="PTHR44688:SF16">
    <property type="entry name" value="DNA-BINDING TRANSCRIPTIONAL ACTIVATOR DEVR_DOSR"/>
    <property type="match status" value="1"/>
</dbReference>
<dbReference type="Gene3D" id="1.25.40.10">
    <property type="entry name" value="Tetratricopeptide repeat domain"/>
    <property type="match status" value="1"/>
</dbReference>
<organism evidence="6 7">
    <name type="scientific">Rugamonas apoptosis</name>
    <dbReference type="NCBI Taxonomy" id="2758570"/>
    <lineage>
        <taxon>Bacteria</taxon>
        <taxon>Pseudomonadati</taxon>
        <taxon>Pseudomonadota</taxon>
        <taxon>Betaproteobacteria</taxon>
        <taxon>Burkholderiales</taxon>
        <taxon>Oxalobacteraceae</taxon>
        <taxon>Telluria group</taxon>
        <taxon>Rugamonas</taxon>
    </lineage>
</organism>
<dbReference type="InterPro" id="IPR000792">
    <property type="entry name" value="Tscrpt_reg_LuxR_C"/>
</dbReference>
<dbReference type="PRINTS" id="PR00038">
    <property type="entry name" value="HTHLUXR"/>
</dbReference>
<protein>
    <recommendedName>
        <fullName evidence="5">HTH luxR-type domain-containing protein</fullName>
    </recommendedName>
</protein>
<dbReference type="Pfam" id="PF25873">
    <property type="entry name" value="WHD_MalT"/>
    <property type="match status" value="1"/>
</dbReference>
<evidence type="ECO:0000313" key="7">
    <source>
        <dbReference type="Proteomes" id="UP000573499"/>
    </source>
</evidence>
<keyword evidence="3" id="KW-0804">Transcription</keyword>
<dbReference type="Pfam" id="PF00196">
    <property type="entry name" value="GerE"/>
    <property type="match status" value="1"/>
</dbReference>
<dbReference type="InterPro" id="IPR027417">
    <property type="entry name" value="P-loop_NTPase"/>
</dbReference>
<evidence type="ECO:0000256" key="2">
    <source>
        <dbReference type="ARBA" id="ARBA00023125"/>
    </source>
</evidence>
<dbReference type="GO" id="GO:0003677">
    <property type="term" value="F:DNA binding"/>
    <property type="evidence" value="ECO:0007669"/>
    <property type="project" value="UniProtKB-KW"/>
</dbReference>
<feature type="domain" description="HTH luxR-type" evidence="5">
    <location>
        <begin position="839"/>
        <end position="904"/>
    </location>
</feature>
<dbReference type="InterPro" id="IPR059106">
    <property type="entry name" value="WHD_MalT"/>
</dbReference>
<dbReference type="InterPro" id="IPR011990">
    <property type="entry name" value="TPR-like_helical_dom_sf"/>
</dbReference>
<accession>A0A7W2F7X4</accession>
<reference evidence="6 7" key="1">
    <citation type="submission" date="2020-07" db="EMBL/GenBank/DDBJ databases">
        <title>Novel species isolated from subtropical streams in China.</title>
        <authorList>
            <person name="Lu H."/>
        </authorList>
    </citation>
    <scope>NUCLEOTIDE SEQUENCE [LARGE SCALE GENOMIC DNA]</scope>
    <source>
        <strain evidence="6 7">LX47W</strain>
    </source>
</reference>
<dbReference type="SMART" id="SM00421">
    <property type="entry name" value="HTH_LUXR"/>
    <property type="match status" value="1"/>
</dbReference>
<evidence type="ECO:0000256" key="4">
    <source>
        <dbReference type="SAM" id="MobiDB-lite"/>
    </source>
</evidence>
<dbReference type="SUPFAM" id="SSF46894">
    <property type="entry name" value="C-terminal effector domain of the bipartite response regulators"/>
    <property type="match status" value="1"/>
</dbReference>
<feature type="region of interest" description="Disordered" evidence="4">
    <location>
        <begin position="1"/>
        <end position="23"/>
    </location>
</feature>
<dbReference type="PANTHER" id="PTHR44688">
    <property type="entry name" value="DNA-BINDING TRANSCRIPTIONAL ACTIVATOR DEVR_DOSR"/>
    <property type="match status" value="1"/>
</dbReference>
<dbReference type="RefSeq" id="WP_182152487.1">
    <property type="nucleotide sequence ID" value="NZ_JACEZU010000002.1"/>
</dbReference>
<dbReference type="AlphaFoldDB" id="A0A7W2F7X4"/>
<dbReference type="CDD" id="cd06170">
    <property type="entry name" value="LuxR_C_like"/>
    <property type="match status" value="1"/>
</dbReference>
<dbReference type="EMBL" id="JACEZU010000002">
    <property type="protein sequence ID" value="MBA5686669.1"/>
    <property type="molecule type" value="Genomic_DNA"/>
</dbReference>
<dbReference type="Proteomes" id="UP000573499">
    <property type="component" value="Unassembled WGS sequence"/>
</dbReference>
<comment type="caution">
    <text evidence="6">The sequence shown here is derived from an EMBL/GenBank/DDBJ whole genome shotgun (WGS) entry which is preliminary data.</text>
</comment>
<dbReference type="PROSITE" id="PS50043">
    <property type="entry name" value="HTH_LUXR_2"/>
    <property type="match status" value="1"/>
</dbReference>
<dbReference type="GO" id="GO:0006355">
    <property type="term" value="P:regulation of DNA-templated transcription"/>
    <property type="evidence" value="ECO:0007669"/>
    <property type="project" value="InterPro"/>
</dbReference>
<sequence>MTMRSPAAGRPQPEPATPPMLANGARGKLAPPYWAFEALRPRALLALIEATQLPKLVRVSAPPGYGKTVLLAELYRAQAARHRCLWLSLDDRDDSVAELAYLLDVALAHDGRDGAASRAGASLVAHANEAAADTIVDKIAHLARPTVIFIDNLQCCQDAQLGGFIDHLVFGSGAHVRIVIASTVAIPVDGARARLEIGGVDIGVDQLRFAYADIERLFLAAGGRLPQPPTLAAIEALTEGWPAAVRLLQVLVGEGWSDADVRQRFSGDDHDVAAVLMRSLLSSFEPPLVGFLQEMALLREFNAELAVHVSGTAQATSWIAQILERNALVFPLDRGQRWLRMHTLLRQHLLAQGRLAISAQRRRQLLERAAQWHAGHGDLATAIDLAIQIPALEQASGWLDRIARVVVGDQGRFALYIRWIDCLQAAGTEVSLNAMVWYVWALCFSLRYEQARGAIDAIDARVAAMEGQGLADRELDMRLGVMRVVVGVNLDALADAHREALLWLKGYEARDALGLATVASGAALVELAMGELDAAQRHMETASGAAERAGSPYGHAWVATVKASIHLQRGAPGRASDVLAAARPGVAELAGADSYAVAVMDFVHARALLDLGHVGEAREAAASGLRMAALHGVVDTVAQGLSCCVALAALPGETGFALDALEAVAHAYPPRLARMLCAARVRQLLLQGRIEEAKALARRGLPPGDATVPSQGDVLMAALELDAVGGGSASRWEAIASEVKRAQTQGRLRDLVELRLLACHLRLRDGDQRQALRQLSMALMEAAPQQLVWPLLSRAPQLQALLAQAKARDFGLTQVAELALLERLCIAAGAASAPAASVNDVQLDKLTAREVEFLQLLEQGLSNQQISDRTGRSVETVKWHLKNLYSKLGVKNRAAALARARILRILSPAS</sequence>
<dbReference type="InterPro" id="IPR016032">
    <property type="entry name" value="Sig_transdc_resp-reg_C-effctor"/>
</dbReference>
<dbReference type="SUPFAM" id="SSF52540">
    <property type="entry name" value="P-loop containing nucleoside triphosphate hydrolases"/>
    <property type="match status" value="1"/>
</dbReference>
<dbReference type="InterPro" id="IPR036388">
    <property type="entry name" value="WH-like_DNA-bd_sf"/>
</dbReference>
<proteinExistence type="predicted"/>
<dbReference type="PROSITE" id="PS00622">
    <property type="entry name" value="HTH_LUXR_1"/>
    <property type="match status" value="1"/>
</dbReference>
<name>A0A7W2F7X4_9BURK</name>
<dbReference type="Gene3D" id="1.10.10.10">
    <property type="entry name" value="Winged helix-like DNA-binding domain superfamily/Winged helix DNA-binding domain"/>
    <property type="match status" value="1"/>
</dbReference>
<evidence type="ECO:0000259" key="5">
    <source>
        <dbReference type="PROSITE" id="PS50043"/>
    </source>
</evidence>
<evidence type="ECO:0000313" key="6">
    <source>
        <dbReference type="EMBL" id="MBA5686669.1"/>
    </source>
</evidence>
<gene>
    <name evidence="6" type="ORF">H3H39_06325</name>
</gene>